<dbReference type="InterPro" id="IPR036102">
    <property type="entry name" value="OsmC/Ohrsf"/>
</dbReference>
<dbReference type="NCBIfam" id="TIGR03562">
    <property type="entry name" value="osmo_induc_OsmC"/>
    <property type="match status" value="1"/>
</dbReference>
<dbReference type="RefSeq" id="WP_345423430.1">
    <property type="nucleotide sequence ID" value="NZ_AP031496.1"/>
</dbReference>
<gene>
    <name evidence="1" type="primary">osmC</name>
    <name evidence="1" type="ORF">GCM10025791_28290</name>
</gene>
<dbReference type="PANTHER" id="PTHR42830">
    <property type="entry name" value="OSMOTICALLY INDUCIBLE FAMILY PROTEIN"/>
    <property type="match status" value="1"/>
</dbReference>
<keyword evidence="2" id="KW-1185">Reference proteome</keyword>
<dbReference type="InterPro" id="IPR019904">
    <property type="entry name" value="Peroxiredoxin_OsmC"/>
</dbReference>
<evidence type="ECO:0000313" key="2">
    <source>
        <dbReference type="Proteomes" id="UP001409585"/>
    </source>
</evidence>
<dbReference type="GO" id="GO:0004601">
    <property type="term" value="F:peroxidase activity"/>
    <property type="evidence" value="ECO:0007669"/>
    <property type="project" value="InterPro"/>
</dbReference>
<sequence length="142" mass="14884">MTIVRSASAHWAGTIKEGRGTVSTQSGVLSGQPYGFNTRFEDKQGTNPEELVGAAHASCYAMALSLALTENDTPPESLDVDADVSLEKQDDGFAVTAVALSLKAVVPGVDQETFKDIAEKTKGACPISKLLNAEISLSIELA</sequence>
<dbReference type="InterPro" id="IPR003718">
    <property type="entry name" value="OsmC/Ohr_fam"/>
</dbReference>
<dbReference type="Proteomes" id="UP001409585">
    <property type="component" value="Unassembled WGS sequence"/>
</dbReference>
<protein>
    <submittedName>
        <fullName evidence="1">Peroxiredoxin OsmC</fullName>
    </submittedName>
</protein>
<comment type="caution">
    <text evidence="1">The sequence shown here is derived from an EMBL/GenBank/DDBJ whole genome shotgun (WGS) entry which is preliminary data.</text>
</comment>
<dbReference type="InterPro" id="IPR015946">
    <property type="entry name" value="KH_dom-like_a/b"/>
</dbReference>
<name>A0AAV3U3X8_9ALTE</name>
<dbReference type="SUPFAM" id="SSF82784">
    <property type="entry name" value="OsmC-like"/>
    <property type="match status" value="1"/>
</dbReference>
<dbReference type="Pfam" id="PF02566">
    <property type="entry name" value="OsmC"/>
    <property type="match status" value="1"/>
</dbReference>
<dbReference type="InterPro" id="IPR052707">
    <property type="entry name" value="OsmC_Ohr_Peroxiredoxin"/>
</dbReference>
<organism evidence="1 2">
    <name type="scientific">Halioxenophilus aromaticivorans</name>
    <dbReference type="NCBI Taxonomy" id="1306992"/>
    <lineage>
        <taxon>Bacteria</taxon>
        <taxon>Pseudomonadati</taxon>
        <taxon>Pseudomonadota</taxon>
        <taxon>Gammaproteobacteria</taxon>
        <taxon>Alteromonadales</taxon>
        <taxon>Alteromonadaceae</taxon>
        <taxon>Halioxenophilus</taxon>
    </lineage>
</organism>
<dbReference type="AlphaFoldDB" id="A0AAV3U3X8"/>
<dbReference type="PANTHER" id="PTHR42830:SF1">
    <property type="entry name" value="OSMOTICALLY INDUCIBLE FAMILY PROTEIN"/>
    <property type="match status" value="1"/>
</dbReference>
<reference evidence="2" key="1">
    <citation type="journal article" date="2019" name="Int. J. Syst. Evol. Microbiol.">
        <title>The Global Catalogue of Microorganisms (GCM) 10K type strain sequencing project: providing services to taxonomists for standard genome sequencing and annotation.</title>
        <authorList>
            <consortium name="The Broad Institute Genomics Platform"/>
            <consortium name="The Broad Institute Genome Sequencing Center for Infectious Disease"/>
            <person name="Wu L."/>
            <person name="Ma J."/>
        </authorList>
    </citation>
    <scope>NUCLEOTIDE SEQUENCE [LARGE SCALE GENOMIC DNA]</scope>
    <source>
        <strain evidence="2">JCM 19134</strain>
    </source>
</reference>
<dbReference type="Gene3D" id="3.30.300.20">
    <property type="match status" value="1"/>
</dbReference>
<dbReference type="EMBL" id="BAABLX010000026">
    <property type="protein sequence ID" value="GAA4947141.1"/>
    <property type="molecule type" value="Genomic_DNA"/>
</dbReference>
<proteinExistence type="predicted"/>
<evidence type="ECO:0000313" key="1">
    <source>
        <dbReference type="EMBL" id="GAA4947141.1"/>
    </source>
</evidence>
<dbReference type="GO" id="GO:0006979">
    <property type="term" value="P:response to oxidative stress"/>
    <property type="evidence" value="ECO:0007669"/>
    <property type="project" value="InterPro"/>
</dbReference>
<accession>A0AAV3U3X8</accession>